<protein>
    <recommendedName>
        <fullName evidence="1">HMA domain-containing protein</fullName>
    </recommendedName>
</protein>
<dbReference type="Pfam" id="PF00403">
    <property type="entry name" value="HMA"/>
    <property type="match status" value="1"/>
</dbReference>
<evidence type="ECO:0000313" key="3">
    <source>
        <dbReference type="Proteomes" id="UP000177268"/>
    </source>
</evidence>
<evidence type="ECO:0000313" key="2">
    <source>
        <dbReference type="EMBL" id="OGG12043.1"/>
    </source>
</evidence>
<dbReference type="STRING" id="1798370.A2Z00_03380"/>
<dbReference type="PROSITE" id="PS50846">
    <property type="entry name" value="HMA_2"/>
    <property type="match status" value="1"/>
</dbReference>
<dbReference type="EMBL" id="MFIZ01000005">
    <property type="protein sequence ID" value="OGG12043.1"/>
    <property type="molecule type" value="Genomic_DNA"/>
</dbReference>
<dbReference type="SUPFAM" id="SSF55008">
    <property type="entry name" value="HMA, heavy metal-associated domain"/>
    <property type="match status" value="1"/>
</dbReference>
<dbReference type="Gene3D" id="3.30.70.100">
    <property type="match status" value="1"/>
</dbReference>
<dbReference type="CDD" id="cd00371">
    <property type="entry name" value="HMA"/>
    <property type="match status" value="1"/>
</dbReference>
<organism evidence="2 3">
    <name type="scientific">Candidatus Gottesmanbacteria bacterium RBG_13_45_10</name>
    <dbReference type="NCBI Taxonomy" id="1798370"/>
    <lineage>
        <taxon>Bacteria</taxon>
        <taxon>Candidatus Gottesmaniibacteriota</taxon>
    </lineage>
</organism>
<evidence type="ECO:0000259" key="1">
    <source>
        <dbReference type="PROSITE" id="PS50846"/>
    </source>
</evidence>
<dbReference type="AlphaFoldDB" id="A0A1F5ZI78"/>
<feature type="domain" description="HMA" evidence="1">
    <location>
        <begin position="2"/>
        <end position="66"/>
    </location>
</feature>
<comment type="caution">
    <text evidence="2">The sequence shown here is derived from an EMBL/GenBank/DDBJ whole genome shotgun (WGS) entry which is preliminary data.</text>
</comment>
<dbReference type="InterPro" id="IPR006121">
    <property type="entry name" value="HMA_dom"/>
</dbReference>
<proteinExistence type="predicted"/>
<dbReference type="InterPro" id="IPR036163">
    <property type="entry name" value="HMA_dom_sf"/>
</dbReference>
<dbReference type="Proteomes" id="UP000177268">
    <property type="component" value="Unassembled WGS sequence"/>
</dbReference>
<gene>
    <name evidence="2" type="ORF">A2Z00_03380</name>
</gene>
<name>A0A1F5ZI78_9BACT</name>
<accession>A0A1F5ZI78</accession>
<dbReference type="GO" id="GO:0046872">
    <property type="term" value="F:metal ion binding"/>
    <property type="evidence" value="ECO:0007669"/>
    <property type="project" value="InterPro"/>
</dbReference>
<sequence length="67" mass="7362">MKKKTFKIEGMHCASCAMVIESDLEDVGVKASCSYAKQVVDVEFDPGKISEKDIQKTIVTSGYSVKE</sequence>
<reference evidence="2 3" key="1">
    <citation type="journal article" date="2016" name="Nat. Commun.">
        <title>Thousands of microbial genomes shed light on interconnected biogeochemical processes in an aquifer system.</title>
        <authorList>
            <person name="Anantharaman K."/>
            <person name="Brown C.T."/>
            <person name="Hug L.A."/>
            <person name="Sharon I."/>
            <person name="Castelle C.J."/>
            <person name="Probst A.J."/>
            <person name="Thomas B.C."/>
            <person name="Singh A."/>
            <person name="Wilkins M.J."/>
            <person name="Karaoz U."/>
            <person name="Brodie E.L."/>
            <person name="Williams K.H."/>
            <person name="Hubbard S.S."/>
            <person name="Banfield J.F."/>
        </authorList>
    </citation>
    <scope>NUCLEOTIDE SEQUENCE [LARGE SCALE GENOMIC DNA]</scope>
</reference>